<feature type="region of interest" description="Disordered" evidence="1">
    <location>
        <begin position="329"/>
        <end position="350"/>
    </location>
</feature>
<dbReference type="NCBIfam" id="TIGR02226">
    <property type="entry name" value="two_anch"/>
    <property type="match status" value="1"/>
</dbReference>
<feature type="domain" description="Aerotolerance regulator N-terminal" evidence="3">
    <location>
        <begin position="1"/>
        <end position="76"/>
    </location>
</feature>
<dbReference type="Pfam" id="PF07584">
    <property type="entry name" value="BatA"/>
    <property type="match status" value="1"/>
</dbReference>
<proteinExistence type="predicted"/>
<organism evidence="4 5">
    <name type="scientific">Pricia mediterranea</name>
    <dbReference type="NCBI Taxonomy" id="3076079"/>
    <lineage>
        <taxon>Bacteria</taxon>
        <taxon>Pseudomonadati</taxon>
        <taxon>Bacteroidota</taxon>
        <taxon>Flavobacteriia</taxon>
        <taxon>Flavobacteriales</taxon>
        <taxon>Flavobacteriaceae</taxon>
        <taxon>Pricia</taxon>
    </lineage>
</organism>
<feature type="transmembrane region" description="Helical" evidence="2">
    <location>
        <begin position="56"/>
        <end position="78"/>
    </location>
</feature>
<dbReference type="InterPro" id="IPR011933">
    <property type="entry name" value="Double_TM_dom"/>
</dbReference>
<sequence length="488" mass="55241">MVFLNPSFLWALLGIAVPLAIHLWSRKKEVTIKIGSIQLLKESKPGYSSTLRPNEWWLLMLRILTIVLLALILAGPNWNRSFRNEPIAYLVEPSLFDSDKLGKLWDTIPPDAVRLLVKGFPRMTDYNITDFFVRDSEATNLEPFPEVRNFDATDPDLTTSEADFDIKDSYTISASTMPPNYWQLAQEMTALPADSIIVFTRALVAGIKGMRSQTDRRINFVTLTDEDSSKAVLEARRTGDSLELLGVINDGMRLGFETRRLSFSDENIDIHKSGDSVTVAERRLVLRPGDSLRVLLVYADSLSRDMHYIKAAYRAISKYVQRDISVVTSEESELGKNTDPGDGTSSRDNTDFPVSGAYDFSVWLGRYPTPNDSLPALIFRPDGLADKLIEPGEVKDRYHLTERLNSENIVSGHLAEELLKLLPLHPNLEAEVAPYDRRSMGADAFRPEFKRTPDTPGQVRRMDISPWLWGVLFFIVLAERILANYRKQ</sequence>
<evidence type="ECO:0000256" key="2">
    <source>
        <dbReference type="SAM" id="Phobius"/>
    </source>
</evidence>
<keyword evidence="5" id="KW-1185">Reference proteome</keyword>
<evidence type="ECO:0000313" key="4">
    <source>
        <dbReference type="EMBL" id="MDT7827398.1"/>
    </source>
</evidence>
<dbReference type="RefSeq" id="WP_314012294.1">
    <property type="nucleotide sequence ID" value="NZ_JAVTTP010000001.1"/>
</dbReference>
<dbReference type="PANTHER" id="PTHR37464">
    <property type="entry name" value="BLL2463 PROTEIN"/>
    <property type="match status" value="1"/>
</dbReference>
<name>A0ABU3L1W4_9FLAO</name>
<keyword evidence="2" id="KW-1133">Transmembrane helix</keyword>
<dbReference type="EMBL" id="JAVTTP010000001">
    <property type="protein sequence ID" value="MDT7827398.1"/>
    <property type="molecule type" value="Genomic_DNA"/>
</dbReference>
<comment type="caution">
    <text evidence="4">The sequence shown here is derived from an EMBL/GenBank/DDBJ whole genome shotgun (WGS) entry which is preliminary data.</text>
</comment>
<evidence type="ECO:0000259" key="3">
    <source>
        <dbReference type="Pfam" id="PF07584"/>
    </source>
</evidence>
<protein>
    <submittedName>
        <fullName evidence="4">BatA domain-containing protein</fullName>
    </submittedName>
</protein>
<gene>
    <name evidence="4" type="ORF">RQM65_01815</name>
</gene>
<keyword evidence="2" id="KW-0472">Membrane</keyword>
<evidence type="ECO:0000313" key="5">
    <source>
        <dbReference type="Proteomes" id="UP001250656"/>
    </source>
</evidence>
<reference evidence="4 5" key="1">
    <citation type="submission" date="2023-09" db="EMBL/GenBank/DDBJ databases">
        <title>Novel taxa isolated from Blanes Bay.</title>
        <authorList>
            <person name="Rey-Velasco X."/>
            <person name="Lucena T."/>
        </authorList>
    </citation>
    <scope>NUCLEOTIDE SEQUENCE [LARGE SCALE GENOMIC DNA]</scope>
    <source>
        <strain evidence="4 5">S334</strain>
    </source>
</reference>
<evidence type="ECO:0000256" key="1">
    <source>
        <dbReference type="SAM" id="MobiDB-lite"/>
    </source>
</evidence>
<feature type="transmembrane region" description="Helical" evidence="2">
    <location>
        <begin position="6"/>
        <end position="24"/>
    </location>
</feature>
<dbReference type="PANTHER" id="PTHR37464:SF1">
    <property type="entry name" value="BLL2463 PROTEIN"/>
    <property type="match status" value="1"/>
</dbReference>
<dbReference type="Proteomes" id="UP001250656">
    <property type="component" value="Unassembled WGS sequence"/>
</dbReference>
<accession>A0ABU3L1W4</accession>
<feature type="transmembrane region" description="Helical" evidence="2">
    <location>
        <begin position="466"/>
        <end position="483"/>
    </location>
</feature>
<dbReference type="InterPro" id="IPR024163">
    <property type="entry name" value="Aerotolerance_reg_N"/>
</dbReference>
<keyword evidence="2" id="KW-0812">Transmembrane</keyword>